<keyword evidence="1" id="KW-0175">Coiled coil</keyword>
<dbReference type="EMBL" id="GL349433">
    <property type="protein sequence ID" value="KNC46145.1"/>
    <property type="molecule type" value="Genomic_DNA"/>
</dbReference>
<feature type="coiled-coil region" evidence="1">
    <location>
        <begin position="128"/>
        <end position="204"/>
    </location>
</feature>
<feature type="coiled-coil region" evidence="1">
    <location>
        <begin position="313"/>
        <end position="347"/>
    </location>
</feature>
<dbReference type="PANTHER" id="PTHR23159">
    <property type="entry name" value="CENTROSOMAL PROTEIN 2"/>
    <property type="match status" value="1"/>
</dbReference>
<reference evidence="3 4" key="1">
    <citation type="submission" date="2010-05" db="EMBL/GenBank/DDBJ databases">
        <title>The Genome Sequence of Thecamonas trahens ATCC 50062.</title>
        <authorList>
            <consortium name="The Broad Institute Genome Sequencing Platform"/>
            <person name="Russ C."/>
            <person name="Cuomo C."/>
            <person name="Shea T."/>
            <person name="Young S.K."/>
            <person name="Zeng Q."/>
            <person name="Koehrsen M."/>
            <person name="Haas B."/>
            <person name="Borodovsky M."/>
            <person name="Guigo R."/>
            <person name="Alvarado L."/>
            <person name="Berlin A."/>
            <person name="Bochicchio J."/>
            <person name="Borenstein D."/>
            <person name="Chapman S."/>
            <person name="Chen Z."/>
            <person name="Freedman E."/>
            <person name="Gellesch M."/>
            <person name="Goldberg J."/>
            <person name="Griggs A."/>
            <person name="Gujja S."/>
            <person name="Heilman E."/>
            <person name="Heiman D."/>
            <person name="Hepburn T."/>
            <person name="Howarth C."/>
            <person name="Jen D."/>
            <person name="Larson L."/>
            <person name="Mehta T."/>
            <person name="Park D."/>
            <person name="Pearson M."/>
            <person name="Roberts A."/>
            <person name="Saif S."/>
            <person name="Shenoy N."/>
            <person name="Sisk P."/>
            <person name="Stolte C."/>
            <person name="Sykes S."/>
            <person name="Thomson T."/>
            <person name="Walk T."/>
            <person name="White J."/>
            <person name="Yandava C."/>
            <person name="Burger G."/>
            <person name="Gray M.W."/>
            <person name="Holland P.W.H."/>
            <person name="King N."/>
            <person name="Lang F.B.F."/>
            <person name="Roger A.J."/>
            <person name="Ruiz-Trillo I."/>
            <person name="Lander E."/>
            <person name="Nusbaum C."/>
        </authorList>
    </citation>
    <scope>NUCLEOTIDE SEQUENCE [LARGE SCALE GENOMIC DNA]</scope>
    <source>
        <strain evidence="3 4">ATCC 50062</strain>
    </source>
</reference>
<accession>A0A0L0D201</accession>
<name>A0A0L0D201_THETB</name>
<dbReference type="OMA" id="IAHESRL"/>
<dbReference type="AlphaFoldDB" id="A0A0L0D201"/>
<proteinExistence type="predicted"/>
<sequence length="547" mass="57642">MQAVKDDIESIHAYVDALGESTPEASAVGVKLPGSRLAKVPQRLPMVGPTSAQLYQHLSLLVLAATDATARVELASASVAAGSGSGGGSRAASLSPFKRIMSGRPSGSGRLTLFYAIMRRILSLRHALEAELAERRRLEVLLRDASAREAAAASAKSYGVDPVAELTRRLETASAANASLRAQIEELRAEMAHAKDAVIAHESRLAAAATAARTDGKHRKRKSRPKPAVLNAEAQTEPDPVIAELEATLARVRTEADTAAADAAAQVAASSAASAAAADEAATAQARAQASASEVLRVQRGAADDVAAANAAAAELRLQLAHAHSELAALREHADAVTARRDELDAELELAVAKARAEAEAASALEREKLAAARDVAETRARAAEKLGQSHAKDAARAEARAASLTRELELMRAESRDMVASFEHQMQEALKSIQASSETAAPASELSGLRSTVAALESRLTELAREKAASEDKFLGAVDRMKAHIARVEREHDQLKTALAQSKKVNAALRKELASADGGRSTLEFAELRSKLHRMQKRLAELEGAP</sequence>
<evidence type="ECO:0000313" key="3">
    <source>
        <dbReference type="EMBL" id="KNC46145.1"/>
    </source>
</evidence>
<protein>
    <submittedName>
        <fullName evidence="3">Uncharacterized protein</fullName>
    </submittedName>
</protein>
<gene>
    <name evidence="3" type="ORF">AMSG_00263</name>
</gene>
<keyword evidence="4" id="KW-1185">Reference proteome</keyword>
<dbReference type="STRING" id="461836.A0A0L0D201"/>
<feature type="compositionally biased region" description="Basic residues" evidence="2">
    <location>
        <begin position="216"/>
        <end position="225"/>
    </location>
</feature>
<evidence type="ECO:0000313" key="4">
    <source>
        <dbReference type="Proteomes" id="UP000054408"/>
    </source>
</evidence>
<feature type="coiled-coil region" evidence="1">
    <location>
        <begin position="447"/>
        <end position="546"/>
    </location>
</feature>
<evidence type="ECO:0000256" key="2">
    <source>
        <dbReference type="SAM" id="MobiDB-lite"/>
    </source>
</evidence>
<dbReference type="GeneID" id="25560079"/>
<organism evidence="3 4">
    <name type="scientific">Thecamonas trahens ATCC 50062</name>
    <dbReference type="NCBI Taxonomy" id="461836"/>
    <lineage>
        <taxon>Eukaryota</taxon>
        <taxon>Apusozoa</taxon>
        <taxon>Apusomonadida</taxon>
        <taxon>Apusomonadidae</taxon>
        <taxon>Thecamonas</taxon>
    </lineage>
</organism>
<dbReference type="PANTHER" id="PTHR23159:SF31">
    <property type="entry name" value="CENTROSOME-ASSOCIATED PROTEIN CEP250 ISOFORM X1"/>
    <property type="match status" value="1"/>
</dbReference>
<dbReference type="Proteomes" id="UP000054408">
    <property type="component" value="Unassembled WGS sequence"/>
</dbReference>
<dbReference type="RefSeq" id="XP_013763122.1">
    <property type="nucleotide sequence ID" value="XM_013907668.1"/>
</dbReference>
<feature type="region of interest" description="Disordered" evidence="2">
    <location>
        <begin position="209"/>
        <end position="237"/>
    </location>
</feature>
<evidence type="ECO:0000256" key="1">
    <source>
        <dbReference type="SAM" id="Coils"/>
    </source>
</evidence>